<organism evidence="1">
    <name type="scientific">Spironucleus salmonicida</name>
    <dbReference type="NCBI Taxonomy" id="348837"/>
    <lineage>
        <taxon>Eukaryota</taxon>
        <taxon>Metamonada</taxon>
        <taxon>Diplomonadida</taxon>
        <taxon>Hexamitidae</taxon>
        <taxon>Hexamitinae</taxon>
        <taxon>Spironucleus</taxon>
    </lineage>
</organism>
<dbReference type="AlphaFoldDB" id="V6LXU0"/>
<keyword evidence="3" id="KW-1185">Reference proteome</keyword>
<dbReference type="EMBL" id="AUWU02000001">
    <property type="protein sequence ID" value="KAH0576715.1"/>
    <property type="molecule type" value="Genomic_DNA"/>
</dbReference>
<evidence type="ECO:0000313" key="2">
    <source>
        <dbReference type="EMBL" id="KAH0576715.1"/>
    </source>
</evidence>
<sequence length="749" mass="87360">MQKPEFDERQWIMITPIVTDTIRYLLHMSDGIIKDSVKIKQHQTELNNSFISDRDMVQNQLLKIITEHGQIHELTQSNASKIQHIYSICNHLEDRMAKSEARIENKLTELTNDLFDILSTRTADMMKLIEIRQAAVQTELQKQAQGMSLFKKDVEEKMKEMKKFTVETKDSLFQSQLVLQQQLGRFEGQTEERLVSLNEKNRIQDIGVQQLVGQFGDQKQISQKIQIEYTQLQNQIQHGKSENSERLKQINNIQKEVSQLDNGFKKVITDLDKVQEQLIDVVENGVFLNNHTQQHIVNDDSDLIINKLSQKLQNNTSSTLIEQEILKQIKVYQKQKKFNSGDNKENEKYKEQLMNQILESKLLNDQLVDEMLKIDFNNQQQVQLLSQNKQRSSSNILSFTEFADENSLQILNQQKEQLQQINQQTESKVKSRYEKLRQKFGSQCTDLQIDYENSVTQDITDSEPSSKRSIIPRNKSEIYQMQLNPGTPRADQGSNFQFAQQSLQKNINSQIQDIMKCLEQQKQQQLNDITDLKTFVEYRIQALILKQLNECGLGDFLQLDLKQMELQGELQEVKQQLHLGEDQEKNFPKLISENNMQNNVFYSSTIQMGQNNSLSFSTDHEIKQNERNVNIKHDIIKIDQNKSNVLSKNFQQSKIYQELRFELLKNLQIENEIVYTKFMKEIQRIDGLMDAQSQEIVNVEERLKKLIKTGNIQGSGTFRRSHMQIQNQQSKGIQISISKPVMMIGYTGD</sequence>
<proteinExistence type="predicted"/>
<evidence type="ECO:0000313" key="1">
    <source>
        <dbReference type="EMBL" id="EST49370.1"/>
    </source>
</evidence>
<reference evidence="2" key="2">
    <citation type="submission" date="2020-12" db="EMBL/GenBank/DDBJ databases">
        <title>New Spironucleus salmonicida genome in near-complete chromosomes.</title>
        <authorList>
            <person name="Xu F."/>
            <person name="Kurt Z."/>
            <person name="Jimenez-Gonzalez A."/>
            <person name="Astvaldsson A."/>
            <person name="Andersson J.O."/>
            <person name="Svard S.G."/>
        </authorList>
    </citation>
    <scope>NUCLEOTIDE SEQUENCE</scope>
    <source>
        <strain evidence="2">ATCC 50377</strain>
    </source>
</reference>
<reference evidence="1 2" key="1">
    <citation type="journal article" date="2014" name="PLoS Genet.">
        <title>The Genome of Spironucleus salmonicida Highlights a Fish Pathogen Adapted to Fluctuating Environments.</title>
        <authorList>
            <person name="Xu F."/>
            <person name="Jerlstrom-Hultqvist J."/>
            <person name="Einarsson E."/>
            <person name="Astvaldsson A."/>
            <person name="Svard S.G."/>
            <person name="Andersson J.O."/>
        </authorList>
    </citation>
    <scope>NUCLEOTIDE SEQUENCE</scope>
    <source>
        <strain evidence="2">ATCC 50377</strain>
    </source>
</reference>
<protein>
    <submittedName>
        <fullName evidence="1">Uncharacterized protein</fullName>
    </submittedName>
</protein>
<dbReference type="EMBL" id="KI545952">
    <property type="protein sequence ID" value="EST49370.1"/>
    <property type="molecule type" value="Genomic_DNA"/>
</dbReference>
<gene>
    <name evidence="1" type="ORF">SS50377_10295</name>
    <name evidence="2" type="ORF">SS50377_20061</name>
</gene>
<name>V6LXU0_9EUKA</name>
<accession>V6LXU0</accession>
<evidence type="ECO:0000313" key="3">
    <source>
        <dbReference type="Proteomes" id="UP000018208"/>
    </source>
</evidence>
<dbReference type="VEuPathDB" id="GiardiaDB:SS50377_20061"/>
<dbReference type="Proteomes" id="UP000018208">
    <property type="component" value="Unassembled WGS sequence"/>
</dbReference>